<comment type="caution">
    <text evidence="4">The sequence shown here is derived from an EMBL/GenBank/DDBJ whole genome shotgun (WGS) entry which is preliminary data.</text>
</comment>
<evidence type="ECO:0000313" key="7">
    <source>
        <dbReference type="Proteomes" id="UP000014148"/>
    </source>
</evidence>
<dbReference type="STRING" id="71451.RV07_GL001298"/>
<dbReference type="RefSeq" id="WP_010741453.1">
    <property type="nucleotide sequence ID" value="NZ_KB946251.1"/>
</dbReference>
<dbReference type="PATRIC" id="fig|1158601.3.peg.2608"/>
<feature type="transmembrane region" description="Helical" evidence="2">
    <location>
        <begin position="9"/>
        <end position="31"/>
    </location>
</feature>
<feature type="transmembrane region" description="Helical" evidence="2">
    <location>
        <begin position="201"/>
        <end position="219"/>
    </location>
</feature>
<accession>R2NX73</accession>
<gene>
    <name evidence="5" type="ORF">I585_02991</name>
    <name evidence="4" type="ORF">UAI_02652</name>
</gene>
<dbReference type="eggNOG" id="COG1266">
    <property type="taxonomic scope" value="Bacteria"/>
</dbReference>
<keyword evidence="7" id="KW-1185">Reference proteome</keyword>
<dbReference type="OrthoDB" id="9777755at2"/>
<evidence type="ECO:0000256" key="2">
    <source>
        <dbReference type="SAM" id="Phobius"/>
    </source>
</evidence>
<feature type="domain" description="CAAX prenyl protease 2/Lysostaphin resistance protein A-like" evidence="3">
    <location>
        <begin position="111"/>
        <end position="214"/>
    </location>
</feature>
<keyword evidence="2" id="KW-0812">Transmembrane</keyword>
<organism evidence="4 6">
    <name type="scientific">Enterococcus malodoratus ATCC 43197</name>
    <dbReference type="NCBI Taxonomy" id="1158601"/>
    <lineage>
        <taxon>Bacteria</taxon>
        <taxon>Bacillati</taxon>
        <taxon>Bacillota</taxon>
        <taxon>Bacilli</taxon>
        <taxon>Lactobacillales</taxon>
        <taxon>Enterococcaceae</taxon>
        <taxon>Enterococcus</taxon>
    </lineage>
</organism>
<feature type="transmembrane region" description="Helical" evidence="2">
    <location>
        <begin position="66"/>
        <end position="90"/>
    </location>
</feature>
<dbReference type="Proteomes" id="UP000013783">
    <property type="component" value="Unassembled WGS sequence"/>
</dbReference>
<dbReference type="PANTHER" id="PTHR35797">
    <property type="entry name" value="PROTEASE-RELATED"/>
    <property type="match status" value="1"/>
</dbReference>
<evidence type="ECO:0000256" key="1">
    <source>
        <dbReference type="ARBA" id="ARBA00009067"/>
    </source>
</evidence>
<evidence type="ECO:0000313" key="4">
    <source>
        <dbReference type="EMBL" id="EOH75643.1"/>
    </source>
</evidence>
<dbReference type="AlphaFoldDB" id="R2NX73"/>
<proteinExistence type="inferred from homology"/>
<dbReference type="Pfam" id="PF02517">
    <property type="entry name" value="Rce1-like"/>
    <property type="match status" value="1"/>
</dbReference>
<feature type="transmembrane region" description="Helical" evidence="2">
    <location>
        <begin position="110"/>
        <end position="128"/>
    </location>
</feature>
<dbReference type="Proteomes" id="UP000014148">
    <property type="component" value="Unassembled WGS sequence"/>
</dbReference>
<dbReference type="EMBL" id="ASWA01000003">
    <property type="protein sequence ID" value="EOT67470.1"/>
    <property type="molecule type" value="Genomic_DNA"/>
</dbReference>
<evidence type="ECO:0000313" key="6">
    <source>
        <dbReference type="Proteomes" id="UP000013783"/>
    </source>
</evidence>
<feature type="transmembrane region" description="Helical" evidence="2">
    <location>
        <begin position="173"/>
        <end position="194"/>
    </location>
</feature>
<reference evidence="5 7" key="2">
    <citation type="submission" date="2013-03" db="EMBL/GenBank/DDBJ databases">
        <title>The Genome Sequence of Enterococcus malodoratus ATCC_43197 (PacBio/Illumina hybrid assembly).</title>
        <authorList>
            <consortium name="The Broad Institute Genomics Platform"/>
            <consortium name="The Broad Institute Genome Sequencing Center for Infectious Disease"/>
            <person name="Earl A."/>
            <person name="Russ C."/>
            <person name="Gilmore M."/>
            <person name="Surin D."/>
            <person name="Walker B."/>
            <person name="Young S."/>
            <person name="Zeng Q."/>
            <person name="Gargeya S."/>
            <person name="Fitzgerald M."/>
            <person name="Haas B."/>
            <person name="Abouelleil A."/>
            <person name="Allen A.W."/>
            <person name="Alvarado L."/>
            <person name="Arachchi H.M."/>
            <person name="Berlin A.M."/>
            <person name="Chapman S.B."/>
            <person name="Gainer-Dewar J."/>
            <person name="Goldberg J."/>
            <person name="Griggs A."/>
            <person name="Gujja S."/>
            <person name="Hansen M."/>
            <person name="Howarth C."/>
            <person name="Imamovic A."/>
            <person name="Ireland A."/>
            <person name="Larimer J."/>
            <person name="McCowan C."/>
            <person name="Murphy C."/>
            <person name="Pearson M."/>
            <person name="Poon T.W."/>
            <person name="Priest M."/>
            <person name="Roberts A."/>
            <person name="Saif S."/>
            <person name="Shea T."/>
            <person name="Sisk P."/>
            <person name="Sykes S."/>
            <person name="Wortman J."/>
            <person name="Nusbaum C."/>
            <person name="Birren B."/>
        </authorList>
    </citation>
    <scope>NUCLEOTIDE SEQUENCE [LARGE SCALE GENOMIC DNA]</scope>
    <source>
        <strain evidence="5 7">ATCC 43197</strain>
    </source>
</reference>
<feature type="transmembrane region" description="Helical" evidence="2">
    <location>
        <begin position="37"/>
        <end position="54"/>
    </location>
</feature>
<evidence type="ECO:0000313" key="5">
    <source>
        <dbReference type="EMBL" id="EOT67470.1"/>
    </source>
</evidence>
<comment type="similarity">
    <text evidence="1">Belongs to the UPF0177 family.</text>
</comment>
<sequence length="269" mass="30736">MKTTKKSVIAYLIICFALSSIFYVLIINYQLMNMANLLMWCPGVAAIIVKRLYYREDKIFNLKAFKLNYVLLGIGIPLLYSLLSYGIYLIMRGSDVITGNTLGTLLSQPLILILYVSIFFITALGEEIGWRGFLNREMFKLFGYHKGAFLTGCIWAIWHLPLIITGYVSSIPIWYQVPIYVIQCIAMSYPMSYLSLKSKSVWPAAFFHFTHNFVIQVLLDQSISGQNKPYLVGETGILTISILLIVCYFYAKKSLGLLEENRTFENSEI</sequence>
<feature type="transmembrane region" description="Helical" evidence="2">
    <location>
        <begin position="148"/>
        <end position="167"/>
    </location>
</feature>
<dbReference type="InterPro" id="IPR003675">
    <property type="entry name" value="Rce1/LyrA-like_dom"/>
</dbReference>
<protein>
    <recommendedName>
        <fullName evidence="3">CAAX prenyl protease 2/Lysostaphin resistance protein A-like domain-containing protein</fullName>
    </recommendedName>
</protein>
<evidence type="ECO:0000259" key="3">
    <source>
        <dbReference type="Pfam" id="PF02517"/>
    </source>
</evidence>
<feature type="transmembrane region" description="Helical" evidence="2">
    <location>
        <begin position="231"/>
        <end position="251"/>
    </location>
</feature>
<keyword evidence="2" id="KW-0472">Membrane</keyword>
<dbReference type="GO" id="GO:0080120">
    <property type="term" value="P:CAAX-box protein maturation"/>
    <property type="evidence" value="ECO:0007669"/>
    <property type="project" value="UniProtKB-ARBA"/>
</dbReference>
<name>R2NX73_9ENTE</name>
<dbReference type="EMBL" id="AJAK01000019">
    <property type="protein sequence ID" value="EOH75643.1"/>
    <property type="molecule type" value="Genomic_DNA"/>
</dbReference>
<dbReference type="GO" id="GO:0004175">
    <property type="term" value="F:endopeptidase activity"/>
    <property type="evidence" value="ECO:0007669"/>
    <property type="project" value="UniProtKB-ARBA"/>
</dbReference>
<dbReference type="PANTHER" id="PTHR35797:SF1">
    <property type="entry name" value="PROTEASE"/>
    <property type="match status" value="1"/>
</dbReference>
<keyword evidence="2" id="KW-1133">Transmembrane helix</keyword>
<reference evidence="4 6" key="1">
    <citation type="submission" date="2013-02" db="EMBL/GenBank/DDBJ databases">
        <title>The Genome Sequence of Enterococcus malodoratus ATCC_43197.</title>
        <authorList>
            <consortium name="The Broad Institute Genome Sequencing Platform"/>
            <consortium name="The Broad Institute Genome Sequencing Center for Infectious Disease"/>
            <person name="Earl A.M."/>
            <person name="Gilmore M.S."/>
            <person name="Lebreton F."/>
            <person name="Walker B."/>
            <person name="Young S.K."/>
            <person name="Zeng Q."/>
            <person name="Gargeya S."/>
            <person name="Fitzgerald M."/>
            <person name="Haas B."/>
            <person name="Abouelleil A."/>
            <person name="Alvarado L."/>
            <person name="Arachchi H.M."/>
            <person name="Berlin A.M."/>
            <person name="Chapman S.B."/>
            <person name="Dewar J."/>
            <person name="Goldberg J."/>
            <person name="Griggs A."/>
            <person name="Gujja S."/>
            <person name="Hansen M."/>
            <person name="Howarth C."/>
            <person name="Imamovic A."/>
            <person name="Larimer J."/>
            <person name="McCowan C."/>
            <person name="Murphy C."/>
            <person name="Neiman D."/>
            <person name="Pearson M."/>
            <person name="Priest M."/>
            <person name="Roberts A."/>
            <person name="Saif S."/>
            <person name="Shea T."/>
            <person name="Sisk P."/>
            <person name="Sykes S."/>
            <person name="Wortman J."/>
            <person name="Nusbaum C."/>
            <person name="Birren B."/>
        </authorList>
    </citation>
    <scope>NUCLEOTIDE SEQUENCE [LARGE SCALE GENOMIC DNA]</scope>
    <source>
        <strain evidence="4 6">ATCC 43197</strain>
    </source>
</reference>
<dbReference type="InterPro" id="IPR042150">
    <property type="entry name" value="MmRce1-like"/>
</dbReference>